<accession>A0AAP9W015</accession>
<dbReference type="AlphaFoldDB" id="A0AAP9W015"/>
<sequence>MINVGKAANTASNYLTGVNIVSRHCRKDVLKITDVSELRRLYALYGPKGVHADVGTSNSSNVHNGLKQWLDYQVFLAQKGAAVPSVVASASIVGPALNQILYGPPGTGKTYATIEAALEILDPHWLTAHSGNRSALKERFDELAQNGQIRFVTFHQSFSYEDFVEGLRAESNEEEKQLEYNVEPGVFKRLCDAARTQSVQAESGIRSNPRIWKISINGTGNSPTKNYCLEHGEARVGWGATGDLQLSLEQSAYYQRLGSGDKGTLEYFAQQMVIGDILLCIHSAEQIGAVGVVTSDYRYEETVPAGVIGNYQHVRSVKWLYRDVKQSILPLNDDHQFTLKTVYPMARFGWADLLSYLEKQGVTPVVPLVVDKTERKPHVLIIDEINRGNVSRIFGELITLIETSKREGAEEALSVDLPYSKKPFSVPSNVYLIGTMNTADRSLAGLDIALRRRFVFREMPPKPELLDLVLVDGVNIGQLLRVMNQRIDALLDRDHTLGHAYFMPLRDDPRLERLSLIFRNQILPLLQEYFFEDWRRIQWVMNDHRKAAHDCFVYEQDNALQSLFGDGVSIGQDAKTWRINDEAFDRIEAYSGVIDHQGESQVSAVAREATHGEFNIREMNSGSIEVWRNGIRQSTSKPALRAVAAALDVNTFNGQGNELNTRSLGRSLLSALETVRS</sequence>
<gene>
    <name evidence="2" type="ORF">HLB40_11865</name>
</gene>
<organism evidence="2 3">
    <name type="scientific">Pseudomonas chlororaphis</name>
    <dbReference type="NCBI Taxonomy" id="587753"/>
    <lineage>
        <taxon>Bacteria</taxon>
        <taxon>Pseudomonadati</taxon>
        <taxon>Pseudomonadota</taxon>
        <taxon>Gammaproteobacteria</taxon>
        <taxon>Pseudomonadales</taxon>
        <taxon>Pseudomonadaceae</taxon>
        <taxon>Pseudomonas</taxon>
    </lineage>
</organism>
<dbReference type="GO" id="GO:0016887">
    <property type="term" value="F:ATP hydrolysis activity"/>
    <property type="evidence" value="ECO:0007669"/>
    <property type="project" value="InterPro"/>
</dbReference>
<dbReference type="Proteomes" id="UP000516316">
    <property type="component" value="Chromosome"/>
</dbReference>
<dbReference type="PANTHER" id="PTHR37291:SF1">
    <property type="entry name" value="TYPE IV METHYL-DIRECTED RESTRICTION ENZYME ECOKMCRB SUBUNIT"/>
    <property type="match status" value="1"/>
</dbReference>
<evidence type="ECO:0000259" key="1">
    <source>
        <dbReference type="Pfam" id="PF07728"/>
    </source>
</evidence>
<dbReference type="Gene3D" id="3.40.50.300">
    <property type="entry name" value="P-loop containing nucleotide triphosphate hydrolases"/>
    <property type="match status" value="1"/>
</dbReference>
<dbReference type="Pfam" id="PF07728">
    <property type="entry name" value="AAA_5"/>
    <property type="match status" value="1"/>
</dbReference>
<dbReference type="InterPro" id="IPR052934">
    <property type="entry name" value="Methyl-DNA_Rec/Restrict_Enz"/>
</dbReference>
<dbReference type="InterPro" id="IPR011704">
    <property type="entry name" value="ATPase_dyneun-rel_AAA"/>
</dbReference>
<feature type="domain" description="ATPase dynein-related AAA" evidence="1">
    <location>
        <begin position="359"/>
        <end position="454"/>
    </location>
</feature>
<dbReference type="REBASE" id="445030">
    <property type="entry name" value="Pchqlu1McrBCP"/>
</dbReference>
<protein>
    <submittedName>
        <fullName evidence="2">AAA family ATPase</fullName>
    </submittedName>
</protein>
<evidence type="ECO:0000313" key="2">
    <source>
        <dbReference type="EMBL" id="QNR50884.1"/>
    </source>
</evidence>
<name>A0AAP9W015_9PSED</name>
<evidence type="ECO:0000313" key="3">
    <source>
        <dbReference type="Proteomes" id="UP000516316"/>
    </source>
</evidence>
<dbReference type="PANTHER" id="PTHR37291">
    <property type="entry name" value="5-METHYLCYTOSINE-SPECIFIC RESTRICTION ENZYME B"/>
    <property type="match status" value="1"/>
</dbReference>
<dbReference type="InterPro" id="IPR027417">
    <property type="entry name" value="P-loop_NTPase"/>
</dbReference>
<dbReference type="GO" id="GO:0005524">
    <property type="term" value="F:ATP binding"/>
    <property type="evidence" value="ECO:0007669"/>
    <property type="project" value="InterPro"/>
</dbReference>
<proteinExistence type="predicted"/>
<dbReference type="SUPFAM" id="SSF52540">
    <property type="entry name" value="P-loop containing nucleoside triphosphate hydrolases"/>
    <property type="match status" value="1"/>
</dbReference>
<reference evidence="2 3" key="1">
    <citation type="submission" date="2020-09" db="EMBL/GenBank/DDBJ databases">
        <title>The Genome Sequence of Pseudomonas chlororaphis strain Qlu-1 - A phenazine-derivative-producing strain.</title>
        <authorList>
            <person name="Li L."/>
            <person name="Liu K."/>
        </authorList>
    </citation>
    <scope>NUCLEOTIDE SEQUENCE [LARGE SCALE GENOMIC DNA]</scope>
    <source>
        <strain evidence="3">qlu-1</strain>
    </source>
</reference>
<dbReference type="EMBL" id="CP061079">
    <property type="protein sequence ID" value="QNR50884.1"/>
    <property type="molecule type" value="Genomic_DNA"/>
</dbReference>